<sequence>MKSRLQPLNRHDYPKTRFWTEDMYTEWSKTPAFQWTHENRAACPFPYLEDTNGKLVTKGEALNILKTLRNVWHTLLNNNRAPDTWGRAGAEVLDDVADEMARHHPILALCSNGWKVQAITTERYPSWASTHIKKRKKSSDAVVVSISAFYIQFALLTQLWS</sequence>
<keyword evidence="3" id="KW-1185">Reference proteome</keyword>
<name>A0A0D0AKA0_9AGAM</name>
<dbReference type="InParanoid" id="A0A0D0AKA0"/>
<dbReference type="OrthoDB" id="2690064at2759"/>
<dbReference type="STRING" id="930992.A0A0D0AKA0"/>
<keyword evidence="1" id="KW-1133">Transmembrane helix</keyword>
<reference evidence="2 3" key="1">
    <citation type="submission" date="2014-04" db="EMBL/GenBank/DDBJ databases">
        <authorList>
            <consortium name="DOE Joint Genome Institute"/>
            <person name="Kuo A."/>
            <person name="Ruytinx J."/>
            <person name="Rineau F."/>
            <person name="Colpaert J."/>
            <person name="Kohler A."/>
            <person name="Nagy L.G."/>
            <person name="Floudas D."/>
            <person name="Copeland A."/>
            <person name="Barry K.W."/>
            <person name="Cichocki N."/>
            <person name="Veneault-Fourrey C."/>
            <person name="LaButti K."/>
            <person name="Lindquist E.A."/>
            <person name="Lipzen A."/>
            <person name="Lundell T."/>
            <person name="Morin E."/>
            <person name="Murat C."/>
            <person name="Sun H."/>
            <person name="Tunlid A."/>
            <person name="Henrissat B."/>
            <person name="Grigoriev I.V."/>
            <person name="Hibbett D.S."/>
            <person name="Martin F."/>
            <person name="Nordberg H.P."/>
            <person name="Cantor M.N."/>
            <person name="Hua S.X."/>
        </authorList>
    </citation>
    <scope>NUCLEOTIDE SEQUENCE [LARGE SCALE GENOMIC DNA]</scope>
    <source>
        <strain evidence="2 3">UH-Slu-Lm8-n1</strain>
    </source>
</reference>
<evidence type="ECO:0000313" key="3">
    <source>
        <dbReference type="Proteomes" id="UP000054485"/>
    </source>
</evidence>
<accession>A0A0D0AKA0</accession>
<evidence type="ECO:0000313" key="2">
    <source>
        <dbReference type="EMBL" id="KIK32358.1"/>
    </source>
</evidence>
<evidence type="ECO:0000256" key="1">
    <source>
        <dbReference type="SAM" id="Phobius"/>
    </source>
</evidence>
<proteinExistence type="predicted"/>
<dbReference type="EMBL" id="KN836277">
    <property type="protein sequence ID" value="KIK32358.1"/>
    <property type="molecule type" value="Genomic_DNA"/>
</dbReference>
<gene>
    <name evidence="2" type="ORF">CY34DRAFT_101649</name>
</gene>
<protein>
    <submittedName>
        <fullName evidence="2">Uncharacterized protein</fullName>
    </submittedName>
</protein>
<dbReference type="HOGENOM" id="CLU_069664_2_0_1"/>
<feature type="transmembrane region" description="Helical" evidence="1">
    <location>
        <begin position="141"/>
        <end position="160"/>
    </location>
</feature>
<reference evidence="3" key="2">
    <citation type="submission" date="2015-01" db="EMBL/GenBank/DDBJ databases">
        <title>Evolutionary Origins and Diversification of the Mycorrhizal Mutualists.</title>
        <authorList>
            <consortium name="DOE Joint Genome Institute"/>
            <consortium name="Mycorrhizal Genomics Consortium"/>
            <person name="Kohler A."/>
            <person name="Kuo A."/>
            <person name="Nagy L.G."/>
            <person name="Floudas D."/>
            <person name="Copeland A."/>
            <person name="Barry K.W."/>
            <person name="Cichocki N."/>
            <person name="Veneault-Fourrey C."/>
            <person name="LaButti K."/>
            <person name="Lindquist E.A."/>
            <person name="Lipzen A."/>
            <person name="Lundell T."/>
            <person name="Morin E."/>
            <person name="Murat C."/>
            <person name="Riley R."/>
            <person name="Ohm R."/>
            <person name="Sun H."/>
            <person name="Tunlid A."/>
            <person name="Henrissat B."/>
            <person name="Grigoriev I.V."/>
            <person name="Hibbett D.S."/>
            <person name="Martin F."/>
        </authorList>
    </citation>
    <scope>NUCLEOTIDE SEQUENCE [LARGE SCALE GENOMIC DNA]</scope>
    <source>
        <strain evidence="3">UH-Slu-Lm8-n1</strain>
    </source>
</reference>
<keyword evidence="1" id="KW-0812">Transmembrane</keyword>
<keyword evidence="1" id="KW-0472">Membrane</keyword>
<organism evidence="2 3">
    <name type="scientific">Suillus luteus UH-Slu-Lm8-n1</name>
    <dbReference type="NCBI Taxonomy" id="930992"/>
    <lineage>
        <taxon>Eukaryota</taxon>
        <taxon>Fungi</taxon>
        <taxon>Dikarya</taxon>
        <taxon>Basidiomycota</taxon>
        <taxon>Agaricomycotina</taxon>
        <taxon>Agaricomycetes</taxon>
        <taxon>Agaricomycetidae</taxon>
        <taxon>Boletales</taxon>
        <taxon>Suillineae</taxon>
        <taxon>Suillaceae</taxon>
        <taxon>Suillus</taxon>
    </lineage>
</organism>
<dbReference type="Proteomes" id="UP000054485">
    <property type="component" value="Unassembled WGS sequence"/>
</dbReference>
<dbReference type="AlphaFoldDB" id="A0A0D0AKA0"/>